<reference evidence="3" key="2">
    <citation type="submission" date="2009-11" db="EMBL/GenBank/DDBJ databases">
        <title>The Genome Sequence of Allomyces macrogynus strain ATCC 38327.</title>
        <authorList>
            <consortium name="The Broad Institute Genome Sequencing Platform"/>
            <person name="Russ C."/>
            <person name="Cuomo C."/>
            <person name="Shea T."/>
            <person name="Young S.K."/>
            <person name="Zeng Q."/>
            <person name="Koehrsen M."/>
            <person name="Haas B."/>
            <person name="Borodovsky M."/>
            <person name="Guigo R."/>
            <person name="Alvarado L."/>
            <person name="Berlin A."/>
            <person name="Borenstein D."/>
            <person name="Chen Z."/>
            <person name="Engels R."/>
            <person name="Freedman E."/>
            <person name="Gellesch M."/>
            <person name="Goldberg J."/>
            <person name="Griggs A."/>
            <person name="Gujja S."/>
            <person name="Heiman D."/>
            <person name="Hepburn T."/>
            <person name="Howarth C."/>
            <person name="Jen D."/>
            <person name="Larson L."/>
            <person name="Lewis B."/>
            <person name="Mehta T."/>
            <person name="Park D."/>
            <person name="Pearson M."/>
            <person name="Roberts A."/>
            <person name="Saif S."/>
            <person name="Shenoy N."/>
            <person name="Sisk P."/>
            <person name="Stolte C."/>
            <person name="Sykes S."/>
            <person name="Walk T."/>
            <person name="White J."/>
            <person name="Yandava C."/>
            <person name="Burger G."/>
            <person name="Gray M.W."/>
            <person name="Holland P.W.H."/>
            <person name="King N."/>
            <person name="Lang F.B.F."/>
            <person name="Roger A.J."/>
            <person name="Ruiz-Trillo I."/>
            <person name="Lander E."/>
            <person name="Nusbaum C."/>
        </authorList>
    </citation>
    <scope>NUCLEOTIDE SEQUENCE [LARGE SCALE GENOMIC DNA]</scope>
    <source>
        <strain evidence="3">ATCC 38327</strain>
    </source>
</reference>
<accession>A0A0L0TF00</accession>
<dbReference type="EMBL" id="GG745393">
    <property type="protein sequence ID" value="KNE73275.1"/>
    <property type="molecule type" value="Genomic_DNA"/>
</dbReference>
<protein>
    <submittedName>
        <fullName evidence="2">Uncharacterized protein</fullName>
    </submittedName>
</protein>
<dbReference type="STRING" id="578462.A0A0L0TF00"/>
<keyword evidence="3" id="KW-1185">Reference proteome</keyword>
<feature type="compositionally biased region" description="Low complexity" evidence="1">
    <location>
        <begin position="34"/>
        <end position="48"/>
    </location>
</feature>
<dbReference type="Proteomes" id="UP000054350">
    <property type="component" value="Unassembled WGS sequence"/>
</dbReference>
<name>A0A0L0TF00_ALLM3</name>
<reference evidence="2 3" key="1">
    <citation type="submission" date="2009-11" db="EMBL/GenBank/DDBJ databases">
        <title>Annotation of Allomyces macrogynus ATCC 38327.</title>
        <authorList>
            <consortium name="The Broad Institute Genome Sequencing Platform"/>
            <person name="Russ C."/>
            <person name="Cuomo C."/>
            <person name="Burger G."/>
            <person name="Gray M.W."/>
            <person name="Holland P.W.H."/>
            <person name="King N."/>
            <person name="Lang F.B.F."/>
            <person name="Roger A.J."/>
            <person name="Ruiz-Trillo I."/>
            <person name="Young S.K."/>
            <person name="Zeng Q."/>
            <person name="Gargeya S."/>
            <person name="Fitzgerald M."/>
            <person name="Haas B."/>
            <person name="Abouelleil A."/>
            <person name="Alvarado L."/>
            <person name="Arachchi H.M."/>
            <person name="Berlin A."/>
            <person name="Chapman S.B."/>
            <person name="Gearin G."/>
            <person name="Goldberg J."/>
            <person name="Griggs A."/>
            <person name="Gujja S."/>
            <person name="Hansen M."/>
            <person name="Heiman D."/>
            <person name="Howarth C."/>
            <person name="Larimer J."/>
            <person name="Lui A."/>
            <person name="MacDonald P.J.P."/>
            <person name="McCowen C."/>
            <person name="Montmayeur A."/>
            <person name="Murphy C."/>
            <person name="Neiman D."/>
            <person name="Pearson M."/>
            <person name="Priest M."/>
            <person name="Roberts A."/>
            <person name="Saif S."/>
            <person name="Shea T."/>
            <person name="Sisk P."/>
            <person name="Stolte C."/>
            <person name="Sykes S."/>
            <person name="Wortman J."/>
            <person name="Nusbaum C."/>
            <person name="Birren B."/>
        </authorList>
    </citation>
    <scope>NUCLEOTIDE SEQUENCE [LARGE SCALE GENOMIC DNA]</scope>
    <source>
        <strain evidence="2 3">ATCC 38327</strain>
    </source>
</reference>
<feature type="compositionally biased region" description="Low complexity" evidence="1">
    <location>
        <begin position="396"/>
        <end position="413"/>
    </location>
</feature>
<feature type="compositionally biased region" description="Basic and acidic residues" evidence="1">
    <location>
        <begin position="106"/>
        <end position="115"/>
    </location>
</feature>
<evidence type="ECO:0000313" key="3">
    <source>
        <dbReference type="Proteomes" id="UP000054350"/>
    </source>
</evidence>
<sequence>MNATATPPCPTTTSPAVHLTTPAAASPLLLPGATASTRLSPSVPAAPCAIPPPSATLTRKRPRSPPPSTAARVHPLPSPAAEDDDDSQRPRKRLATGSRARVPRIGHGDPSHVQDDQEAETWSGRATPPLSADDDAVDPLPAANPDVTMADDPPSDPAQLDDPVVVAPIPIRAPPTSPPYALLGTTIATRIPPPRVHVLLASPASLSTSSPAGASSYEAASSTARTTAAAVANPARHSTPGATPVTHLRRPATPSTVKAIASASRRATIPTTTTTPSRRATISTATAIATPARPRTILPAAPTPSPARLATIQRRRTIASFADIEKHTWDVWGMYKDKENVDPRWLQDALRRSRGMSPGVKGKSPATGTGMKAVPTASPARIRRIATAPDLSASPRTVASRAVVPTTRTAVVPRPVPRPGSADSPARLSLSRATEPESHSSPAVSRAVDAPATPIASRLPVPSVCSPAARRTPAATSASISPCTRRSTGRPVSNLPAAVQPPRRPILASPTTKSEAGTGAIPRCRRSLSLTTVAPTAVVTSLML</sequence>
<feature type="region of interest" description="Disordered" evidence="1">
    <location>
        <begin position="34"/>
        <end position="160"/>
    </location>
</feature>
<proteinExistence type="predicted"/>
<evidence type="ECO:0000256" key="1">
    <source>
        <dbReference type="SAM" id="MobiDB-lite"/>
    </source>
</evidence>
<dbReference type="OMA" id="TAYNETE"/>
<feature type="region of interest" description="Disordered" evidence="1">
    <location>
        <begin position="354"/>
        <end position="520"/>
    </location>
</feature>
<gene>
    <name evidence="2" type="ORF">AMAG_17444</name>
</gene>
<organism evidence="2 3">
    <name type="scientific">Allomyces macrogynus (strain ATCC 38327)</name>
    <name type="common">Allomyces javanicus var. macrogynus</name>
    <dbReference type="NCBI Taxonomy" id="578462"/>
    <lineage>
        <taxon>Eukaryota</taxon>
        <taxon>Fungi</taxon>
        <taxon>Fungi incertae sedis</taxon>
        <taxon>Blastocladiomycota</taxon>
        <taxon>Blastocladiomycetes</taxon>
        <taxon>Blastocladiales</taxon>
        <taxon>Blastocladiaceae</taxon>
        <taxon>Allomyces</taxon>
    </lineage>
</organism>
<feature type="region of interest" description="Disordered" evidence="1">
    <location>
        <begin position="1"/>
        <end position="20"/>
    </location>
</feature>
<dbReference type="EMBL" id="GG745393">
    <property type="protein sequence ID" value="KNE73274.1"/>
    <property type="molecule type" value="Genomic_DNA"/>
</dbReference>
<feature type="region of interest" description="Disordered" evidence="1">
    <location>
        <begin position="231"/>
        <end position="253"/>
    </location>
</feature>
<feature type="compositionally biased region" description="Low complexity" evidence="1">
    <location>
        <begin position="466"/>
        <end position="479"/>
    </location>
</feature>
<evidence type="ECO:0000313" key="2">
    <source>
        <dbReference type="EMBL" id="KNE73275.1"/>
    </source>
</evidence>
<dbReference type="VEuPathDB" id="FungiDB:AMAG_17444"/>
<feature type="compositionally biased region" description="Low complexity" evidence="1">
    <location>
        <begin position="138"/>
        <end position="147"/>
    </location>
</feature>
<dbReference type="AlphaFoldDB" id="A0A0L0TF00"/>